<dbReference type="Gene3D" id="1.10.3230.30">
    <property type="entry name" value="Phage gp6-like head-tail connector protein"/>
    <property type="match status" value="1"/>
</dbReference>
<dbReference type="NCBIfam" id="TIGR02215">
    <property type="entry name" value="phage_chp_gp8"/>
    <property type="match status" value="1"/>
</dbReference>
<dbReference type="EMBL" id="JASNJD010000016">
    <property type="protein sequence ID" value="MDK3019634.1"/>
    <property type="molecule type" value="Genomic_DNA"/>
</dbReference>
<keyword evidence="2" id="KW-1185">Reference proteome</keyword>
<dbReference type="InterPro" id="IPR011738">
    <property type="entry name" value="Phage_CHP"/>
</dbReference>
<evidence type="ECO:0008006" key="3">
    <source>
        <dbReference type="Google" id="ProtNLM"/>
    </source>
</evidence>
<proteinExistence type="predicted"/>
<dbReference type="Proteomes" id="UP001243757">
    <property type="component" value="Unassembled WGS sequence"/>
</dbReference>
<comment type="caution">
    <text evidence="1">The sequence shown here is derived from an EMBL/GenBank/DDBJ whole genome shotgun (WGS) entry which is preliminary data.</text>
</comment>
<sequence length="181" mass="19089">MRMLVNREAPASLPFDLAAVKLHMRVDGAEEDAAITNMGRTAAAEFEQLAQVALLTQTVQLTIIAPEGGSLLSLPIGPAQVENVPAVAIDGVAFTDFDFIGGGHPLIIWGDSYADLSPELIVVEYQSGFGAAASDIPAEIAQAIMDQAALHYDGRSPMDAESLTSSPHMARAAARYRGVQL</sequence>
<evidence type="ECO:0000313" key="2">
    <source>
        <dbReference type="Proteomes" id="UP001243757"/>
    </source>
</evidence>
<protein>
    <recommendedName>
        <fullName evidence="3">Phage gp6-like head-tail connector protein</fullName>
    </recommendedName>
</protein>
<reference evidence="1 2" key="1">
    <citation type="submission" date="2023-05" db="EMBL/GenBank/DDBJ databases">
        <title>Pseudodonghicola sp. nov.</title>
        <authorList>
            <person name="Huang J."/>
        </authorList>
    </citation>
    <scope>NUCLEOTIDE SEQUENCE [LARGE SCALE GENOMIC DNA]</scope>
    <source>
        <strain evidence="1 2">IC7</strain>
    </source>
</reference>
<gene>
    <name evidence="1" type="ORF">QO033_18280</name>
</gene>
<dbReference type="RefSeq" id="WP_284482404.1">
    <property type="nucleotide sequence ID" value="NZ_JASNJD010000016.1"/>
</dbReference>
<evidence type="ECO:0000313" key="1">
    <source>
        <dbReference type="EMBL" id="MDK3019634.1"/>
    </source>
</evidence>
<name>A0ABT7F5F7_9RHOB</name>
<accession>A0ABT7F5F7</accession>
<organism evidence="1 2">
    <name type="scientific">Pseudodonghicola flavimaris</name>
    <dbReference type="NCBI Taxonomy" id="3050036"/>
    <lineage>
        <taxon>Bacteria</taxon>
        <taxon>Pseudomonadati</taxon>
        <taxon>Pseudomonadota</taxon>
        <taxon>Alphaproteobacteria</taxon>
        <taxon>Rhodobacterales</taxon>
        <taxon>Paracoccaceae</taxon>
        <taxon>Pseudodonghicola</taxon>
    </lineage>
</organism>